<proteinExistence type="predicted"/>
<dbReference type="CDD" id="cd06267">
    <property type="entry name" value="PBP1_LacI_sugar_binding-like"/>
    <property type="match status" value="1"/>
</dbReference>
<sequence>MTNRASSHERVTRSDVARYAGVSTAVVSYVVNEGPRPVAAATAERVRNAIRVLGYRPNVSARALRTGSTRLLGFIFPEIDNPLWAEFALAVGDAAAKRGFDLILANSEGDATVERQHLLNLAARQVDGIIITSVLGRPDAAALPDTGIPTILLNTLREVTPFDSVTVDAFQGAYEGVQHLIGHGHTTIGLIIGGSGGADLELREAAWLQAIRDAGLPDGPIARDAFSREGGYRAGLRLFAGPNRPSAVFVSSDLQAVGLYRALYESGLSVPGDVAVVAFDGTKESEFTNPQLTVVQQPVQELAATAVEQVLDAEPVDAPRRFVQPATLVIRQSCGCT</sequence>
<evidence type="ECO:0000313" key="5">
    <source>
        <dbReference type="EMBL" id="RXZ71828.1"/>
    </source>
</evidence>
<keyword evidence="1" id="KW-0805">Transcription regulation</keyword>
<protein>
    <submittedName>
        <fullName evidence="5">LacI family transcriptional regulator</fullName>
    </submittedName>
</protein>
<dbReference type="SMART" id="SM00354">
    <property type="entry name" value="HTH_LACI"/>
    <property type="match status" value="1"/>
</dbReference>
<dbReference type="Proteomes" id="UP000293865">
    <property type="component" value="Unassembled WGS sequence"/>
</dbReference>
<dbReference type="Pfam" id="PF00356">
    <property type="entry name" value="LacI"/>
    <property type="match status" value="1"/>
</dbReference>
<dbReference type="CDD" id="cd01392">
    <property type="entry name" value="HTH_LacI"/>
    <property type="match status" value="1"/>
</dbReference>
<name>A0A4Q2L1A3_9MICO</name>
<evidence type="ECO:0000256" key="3">
    <source>
        <dbReference type="ARBA" id="ARBA00023163"/>
    </source>
</evidence>
<accession>A0A4Q2L1A3</accession>
<dbReference type="InterPro" id="IPR028082">
    <property type="entry name" value="Peripla_BP_I"/>
</dbReference>
<dbReference type="PANTHER" id="PTHR30146">
    <property type="entry name" value="LACI-RELATED TRANSCRIPTIONAL REPRESSOR"/>
    <property type="match status" value="1"/>
</dbReference>
<keyword evidence="3" id="KW-0804">Transcription</keyword>
<dbReference type="SUPFAM" id="SSF53822">
    <property type="entry name" value="Periplasmic binding protein-like I"/>
    <property type="match status" value="1"/>
</dbReference>
<keyword evidence="2" id="KW-0238">DNA-binding</keyword>
<dbReference type="Pfam" id="PF13377">
    <property type="entry name" value="Peripla_BP_3"/>
    <property type="match status" value="1"/>
</dbReference>
<reference evidence="5 6" key="1">
    <citation type="submission" date="2019-01" db="EMBL/GenBank/DDBJ databases">
        <title>Agromyces.</title>
        <authorList>
            <person name="Li J."/>
        </authorList>
    </citation>
    <scope>NUCLEOTIDE SEQUENCE [LARGE SCALE GENOMIC DNA]</scope>
    <source>
        <strain evidence="5 6">DSM 15934</strain>
    </source>
</reference>
<comment type="caution">
    <text evidence="5">The sequence shown here is derived from an EMBL/GenBank/DDBJ whole genome shotgun (WGS) entry which is preliminary data.</text>
</comment>
<gene>
    <name evidence="5" type="ORF">ESP51_06745</name>
</gene>
<dbReference type="EMBL" id="SDPN01000009">
    <property type="protein sequence ID" value="RXZ71828.1"/>
    <property type="molecule type" value="Genomic_DNA"/>
</dbReference>
<dbReference type="RefSeq" id="WP_129520135.1">
    <property type="nucleotide sequence ID" value="NZ_SDPN01000009.1"/>
</dbReference>
<dbReference type="Gene3D" id="1.10.260.40">
    <property type="entry name" value="lambda repressor-like DNA-binding domains"/>
    <property type="match status" value="1"/>
</dbReference>
<dbReference type="SUPFAM" id="SSF47413">
    <property type="entry name" value="lambda repressor-like DNA-binding domains"/>
    <property type="match status" value="1"/>
</dbReference>
<evidence type="ECO:0000256" key="1">
    <source>
        <dbReference type="ARBA" id="ARBA00023015"/>
    </source>
</evidence>
<dbReference type="InterPro" id="IPR010982">
    <property type="entry name" value="Lambda_DNA-bd_dom_sf"/>
</dbReference>
<dbReference type="GO" id="GO:0003700">
    <property type="term" value="F:DNA-binding transcription factor activity"/>
    <property type="evidence" value="ECO:0007669"/>
    <property type="project" value="TreeGrafter"/>
</dbReference>
<dbReference type="OrthoDB" id="37081at2"/>
<evidence type="ECO:0000313" key="6">
    <source>
        <dbReference type="Proteomes" id="UP000293865"/>
    </source>
</evidence>
<dbReference type="PROSITE" id="PS50932">
    <property type="entry name" value="HTH_LACI_2"/>
    <property type="match status" value="1"/>
</dbReference>
<dbReference type="PANTHER" id="PTHR30146:SF109">
    <property type="entry name" value="HTH-TYPE TRANSCRIPTIONAL REGULATOR GALS"/>
    <property type="match status" value="1"/>
</dbReference>
<dbReference type="InterPro" id="IPR000843">
    <property type="entry name" value="HTH_LacI"/>
</dbReference>
<keyword evidence="6" id="KW-1185">Reference proteome</keyword>
<dbReference type="Gene3D" id="3.40.50.2300">
    <property type="match status" value="2"/>
</dbReference>
<evidence type="ECO:0000259" key="4">
    <source>
        <dbReference type="PROSITE" id="PS50932"/>
    </source>
</evidence>
<dbReference type="InterPro" id="IPR046335">
    <property type="entry name" value="LacI/GalR-like_sensor"/>
</dbReference>
<evidence type="ECO:0000256" key="2">
    <source>
        <dbReference type="ARBA" id="ARBA00023125"/>
    </source>
</evidence>
<feature type="domain" description="HTH lacI-type" evidence="4">
    <location>
        <begin position="11"/>
        <end position="66"/>
    </location>
</feature>
<organism evidence="5 6">
    <name type="scientific">Agromyces albus</name>
    <dbReference type="NCBI Taxonomy" id="205332"/>
    <lineage>
        <taxon>Bacteria</taxon>
        <taxon>Bacillati</taxon>
        <taxon>Actinomycetota</taxon>
        <taxon>Actinomycetes</taxon>
        <taxon>Micrococcales</taxon>
        <taxon>Microbacteriaceae</taxon>
        <taxon>Agromyces</taxon>
    </lineage>
</organism>
<dbReference type="GO" id="GO:0000976">
    <property type="term" value="F:transcription cis-regulatory region binding"/>
    <property type="evidence" value="ECO:0007669"/>
    <property type="project" value="TreeGrafter"/>
</dbReference>
<dbReference type="AlphaFoldDB" id="A0A4Q2L1A3"/>